<dbReference type="Gene3D" id="1.10.1380.10">
    <property type="entry name" value="Neutral endopeptidase , domain2"/>
    <property type="match status" value="1"/>
</dbReference>
<reference evidence="2 3" key="1">
    <citation type="submission" date="2019-10" db="EMBL/GenBank/DDBJ databases">
        <title>Assembly and Annotation for the nematode Trichostrongylus colubriformis.</title>
        <authorList>
            <person name="Martin J."/>
        </authorList>
    </citation>
    <scope>NUCLEOTIDE SEQUENCE [LARGE SCALE GENOMIC DNA]</scope>
    <source>
        <strain evidence="2">G859</strain>
        <tissue evidence="2">Whole worm</tissue>
    </source>
</reference>
<protein>
    <recommendedName>
        <fullName evidence="1">Peptidase M13 N-terminal domain-containing protein</fullName>
    </recommendedName>
</protein>
<dbReference type="Pfam" id="PF05649">
    <property type="entry name" value="Peptidase_M13_N"/>
    <property type="match status" value="1"/>
</dbReference>
<dbReference type="GO" id="GO:0006508">
    <property type="term" value="P:proteolysis"/>
    <property type="evidence" value="ECO:0007669"/>
    <property type="project" value="InterPro"/>
</dbReference>
<sequence>MQARYFYNSCVHAEEEWNLSGVSGVNYVMGKIKEFGTFPMLSEEPFDEAHFNVNFDFTWLLAYFNQNDTVLPVIAPKIEFYRDWKKARISFDPDKSLFSFLQNDLTKTLQRTFNEFLVRLMKLIAADTGVNFSKTNAAPDILDLRIFMQKLYAIPISRRSSPTVKLSEVDETVYKVNWTEYFLLTAPPIIHSFIAEDPPVLAPSNEYIKNFNEVLNGTSPRTLTNYVMVQYILSWLPRLEKKYRDLIE</sequence>
<dbReference type="AlphaFoldDB" id="A0AAN8IFL0"/>
<dbReference type="EMBL" id="WIXE01017612">
    <property type="protein sequence ID" value="KAK5971596.1"/>
    <property type="molecule type" value="Genomic_DNA"/>
</dbReference>
<proteinExistence type="predicted"/>
<gene>
    <name evidence="2" type="ORF">GCK32_016256</name>
</gene>
<keyword evidence="3" id="KW-1185">Reference proteome</keyword>
<evidence type="ECO:0000259" key="1">
    <source>
        <dbReference type="Pfam" id="PF05649"/>
    </source>
</evidence>
<dbReference type="InterPro" id="IPR042089">
    <property type="entry name" value="Peptidase_M13_dom_2"/>
</dbReference>
<accession>A0AAN8IFL0</accession>
<evidence type="ECO:0000313" key="3">
    <source>
        <dbReference type="Proteomes" id="UP001331761"/>
    </source>
</evidence>
<organism evidence="2 3">
    <name type="scientific">Trichostrongylus colubriformis</name>
    <name type="common">Black scour worm</name>
    <dbReference type="NCBI Taxonomy" id="6319"/>
    <lineage>
        <taxon>Eukaryota</taxon>
        <taxon>Metazoa</taxon>
        <taxon>Ecdysozoa</taxon>
        <taxon>Nematoda</taxon>
        <taxon>Chromadorea</taxon>
        <taxon>Rhabditida</taxon>
        <taxon>Rhabditina</taxon>
        <taxon>Rhabditomorpha</taxon>
        <taxon>Strongyloidea</taxon>
        <taxon>Trichostrongylidae</taxon>
        <taxon>Trichostrongylus</taxon>
    </lineage>
</organism>
<comment type="caution">
    <text evidence="2">The sequence shown here is derived from an EMBL/GenBank/DDBJ whole genome shotgun (WGS) entry which is preliminary data.</text>
</comment>
<feature type="domain" description="Peptidase M13 N-terminal" evidence="1">
    <location>
        <begin position="2"/>
        <end position="246"/>
    </location>
</feature>
<feature type="non-terminal residue" evidence="2">
    <location>
        <position position="248"/>
    </location>
</feature>
<dbReference type="SUPFAM" id="SSF55486">
    <property type="entry name" value="Metalloproteases ('zincins'), catalytic domain"/>
    <property type="match status" value="1"/>
</dbReference>
<dbReference type="Proteomes" id="UP001331761">
    <property type="component" value="Unassembled WGS sequence"/>
</dbReference>
<evidence type="ECO:0000313" key="2">
    <source>
        <dbReference type="EMBL" id="KAK5971596.1"/>
    </source>
</evidence>
<dbReference type="InterPro" id="IPR008753">
    <property type="entry name" value="Peptidase_M13_N"/>
</dbReference>
<name>A0AAN8IFL0_TRICO</name>